<proteinExistence type="predicted"/>
<dbReference type="VEuPathDB" id="FungiDB:I7I52_09123"/>
<gene>
    <name evidence="1" type="ORF">I7I52_09123</name>
</gene>
<evidence type="ECO:0000313" key="2">
    <source>
        <dbReference type="Proteomes" id="UP000670092"/>
    </source>
</evidence>
<accession>A0A8H7Z0L3</accession>
<dbReference type="EMBL" id="JAEVHI010000002">
    <property type="protein sequence ID" value="KAG5298978.1"/>
    <property type="molecule type" value="Genomic_DNA"/>
</dbReference>
<evidence type="ECO:0000313" key="1">
    <source>
        <dbReference type="EMBL" id="KAG5298978.1"/>
    </source>
</evidence>
<sequence>MRRINHKMADAISPESWQTIQEPPHIPLALARGRMERRHPLRRAYSLNESTKIFPTKSFGRIRLGIFFSLLYFS</sequence>
<dbReference type="AlphaFoldDB" id="A0A8H7Z0L3"/>
<reference evidence="1 2" key="1">
    <citation type="submission" date="2021-01" db="EMBL/GenBank/DDBJ databases">
        <title>Chromosome-level genome assembly of a human fungal pathogen reveals clustering of transcriptionally co-regulated genes.</title>
        <authorList>
            <person name="Voorhies M."/>
            <person name="Cohen S."/>
            <person name="Shea T.P."/>
            <person name="Petrus S."/>
            <person name="Munoz J.F."/>
            <person name="Poplawski S."/>
            <person name="Goldman W.E."/>
            <person name="Michael T."/>
            <person name="Cuomo C.A."/>
            <person name="Sil A."/>
            <person name="Beyhan S."/>
        </authorList>
    </citation>
    <scope>NUCLEOTIDE SEQUENCE [LARGE SCALE GENOMIC DNA]</scope>
    <source>
        <strain evidence="1 2">G184AR</strain>
    </source>
</reference>
<comment type="caution">
    <text evidence="1">The sequence shown here is derived from an EMBL/GenBank/DDBJ whole genome shotgun (WGS) entry which is preliminary data.</text>
</comment>
<organism evidence="1 2">
    <name type="scientific">Ajellomyces capsulatus</name>
    <name type="common">Darling's disease fungus</name>
    <name type="synonym">Histoplasma capsulatum</name>
    <dbReference type="NCBI Taxonomy" id="5037"/>
    <lineage>
        <taxon>Eukaryota</taxon>
        <taxon>Fungi</taxon>
        <taxon>Dikarya</taxon>
        <taxon>Ascomycota</taxon>
        <taxon>Pezizomycotina</taxon>
        <taxon>Eurotiomycetes</taxon>
        <taxon>Eurotiomycetidae</taxon>
        <taxon>Onygenales</taxon>
        <taxon>Ajellomycetaceae</taxon>
        <taxon>Histoplasma</taxon>
    </lineage>
</organism>
<protein>
    <submittedName>
        <fullName evidence="1">Uncharacterized protein</fullName>
    </submittedName>
</protein>
<dbReference type="Proteomes" id="UP000670092">
    <property type="component" value="Unassembled WGS sequence"/>
</dbReference>
<name>A0A8H7Z0L3_AJECA</name>